<keyword evidence="2" id="KW-0539">Nucleus</keyword>
<feature type="region of interest" description="Disordered" evidence="3">
    <location>
        <begin position="295"/>
        <end position="369"/>
    </location>
</feature>
<feature type="compositionally biased region" description="Polar residues" evidence="3">
    <location>
        <begin position="325"/>
        <end position="334"/>
    </location>
</feature>
<dbReference type="InterPro" id="IPR005175">
    <property type="entry name" value="PPC_dom"/>
</dbReference>
<dbReference type="CDD" id="cd11378">
    <property type="entry name" value="DUF296"/>
    <property type="match status" value="1"/>
</dbReference>
<dbReference type="Pfam" id="PF03479">
    <property type="entry name" value="PCC"/>
    <property type="match status" value="1"/>
</dbReference>
<comment type="domain">
    <text evidence="2">The PPC domain mediates interactions between AHL proteins.</text>
</comment>
<feature type="region of interest" description="Disordered" evidence="3">
    <location>
        <begin position="66"/>
        <end position="159"/>
    </location>
</feature>
<dbReference type="STRING" id="1088818.A0A2H9ZXR0"/>
<keyword evidence="2" id="KW-0804">Transcription</keyword>
<protein>
    <recommendedName>
        <fullName evidence="2">AT-hook motif nuclear-localized protein</fullName>
    </recommendedName>
</protein>
<dbReference type="PANTHER" id="PTHR31500">
    <property type="entry name" value="AT-HOOK MOTIF NUCLEAR-LOCALIZED PROTEIN 9"/>
    <property type="match status" value="1"/>
</dbReference>
<feature type="compositionally biased region" description="Low complexity" evidence="3">
    <location>
        <begin position="74"/>
        <end position="83"/>
    </location>
</feature>
<evidence type="ECO:0000256" key="1">
    <source>
        <dbReference type="ARBA" id="ARBA00003687"/>
    </source>
</evidence>
<dbReference type="SUPFAM" id="SSF117856">
    <property type="entry name" value="AF0104/ALDC/Ptd012-like"/>
    <property type="match status" value="1"/>
</dbReference>
<dbReference type="GO" id="GO:0003680">
    <property type="term" value="F:minor groove of adenine-thymine-rich DNA binding"/>
    <property type="evidence" value="ECO:0007669"/>
    <property type="project" value="UniProtKB-UniRule"/>
</dbReference>
<evidence type="ECO:0000259" key="4">
    <source>
        <dbReference type="PROSITE" id="PS51742"/>
    </source>
</evidence>
<evidence type="ECO:0000256" key="2">
    <source>
        <dbReference type="RuleBase" id="RU367031"/>
    </source>
</evidence>
<keyword evidence="2" id="KW-0805">Transcription regulation</keyword>
<keyword evidence="2 5" id="KW-0238">DNA-binding</keyword>
<dbReference type="Proteomes" id="UP000236161">
    <property type="component" value="Unassembled WGS sequence"/>
</dbReference>
<evidence type="ECO:0000256" key="3">
    <source>
        <dbReference type="SAM" id="MobiDB-lite"/>
    </source>
</evidence>
<comment type="subcellular location">
    <subcellularLocation>
        <location evidence="2">Nucleus</location>
    </subcellularLocation>
</comment>
<dbReference type="SMART" id="SM00384">
    <property type="entry name" value="AT_hook"/>
    <property type="match status" value="2"/>
</dbReference>
<dbReference type="EMBL" id="KZ452995">
    <property type="protein sequence ID" value="PKA48063.1"/>
    <property type="molecule type" value="Genomic_DNA"/>
</dbReference>
<comment type="function">
    <text evidence="1 2">Transcription factor that specifically binds AT-rich DNA sequences related to the nuclear matrix attachment regions (MARs).</text>
</comment>
<dbReference type="GO" id="GO:0005634">
    <property type="term" value="C:nucleus"/>
    <property type="evidence" value="ECO:0007669"/>
    <property type="project" value="UniProtKB-SubCell"/>
</dbReference>
<gene>
    <name evidence="5" type="primary">ESC</name>
    <name evidence="5" type="ORF">AXF42_Ash015826</name>
</gene>
<feature type="compositionally biased region" description="Basic and acidic residues" evidence="3">
    <location>
        <begin position="360"/>
        <end position="369"/>
    </location>
</feature>
<organism evidence="5 6">
    <name type="scientific">Apostasia shenzhenica</name>
    <dbReference type="NCBI Taxonomy" id="1088818"/>
    <lineage>
        <taxon>Eukaryota</taxon>
        <taxon>Viridiplantae</taxon>
        <taxon>Streptophyta</taxon>
        <taxon>Embryophyta</taxon>
        <taxon>Tracheophyta</taxon>
        <taxon>Spermatophyta</taxon>
        <taxon>Magnoliopsida</taxon>
        <taxon>Liliopsida</taxon>
        <taxon>Asparagales</taxon>
        <taxon>Orchidaceae</taxon>
        <taxon>Apostasioideae</taxon>
        <taxon>Apostasia</taxon>
    </lineage>
</organism>
<dbReference type="InterPro" id="IPR017956">
    <property type="entry name" value="AT_hook_DNA-bd_motif"/>
</dbReference>
<feature type="domain" description="PPC" evidence="4">
    <location>
        <begin position="171"/>
        <end position="313"/>
    </location>
</feature>
<dbReference type="PANTHER" id="PTHR31500:SF9">
    <property type="entry name" value="AT-HOOK MOTIF NUCLEAR-LOCALIZED PROTEIN 9"/>
    <property type="match status" value="1"/>
</dbReference>
<dbReference type="OrthoDB" id="688543at2759"/>
<dbReference type="Gene3D" id="3.30.1330.80">
    <property type="entry name" value="Hypothetical protein, similar to alpha- acetolactate decarboxylase, domain 2"/>
    <property type="match status" value="1"/>
</dbReference>
<accession>A0A2H9ZXR0</accession>
<dbReference type="AlphaFoldDB" id="A0A2H9ZXR0"/>
<dbReference type="InterPro" id="IPR039605">
    <property type="entry name" value="AHL"/>
</dbReference>
<sequence>MDGREGMGVPRPAAFFMHRGMGSSFPGSQPGIHVPSLSSPTFPNFSPNFAAGSSAIGNDLGGGGSIGSAFHEASPPSVSPDGVNVGGGGEVGHGEQAKRKRGRPRKYGPDGTVSLGLSPMASTPSASGTIAAGPSGSAAAMQSLKRGRGRPPGSGRKQQLASLGEWVAGSAGIGFTPHIVTIEAGEDIASKIMSFSQQGPRAVCILSANGAVSTVSLHQPTTMGSTVTYEGQFEILNLSGSYFSTSEDGSRNQSGSLSVVLSNPEGRVIGGSVAGLLLAASSVQVILGSFIHTESKPKKKKNEKKRLMEEESAESEEGVVVGDEQSTSPNSSTLPGLGPTPSPMMGGWPGAGHNPFRNAHHGDIDLMRG</sequence>
<dbReference type="PROSITE" id="PS51742">
    <property type="entry name" value="PPC"/>
    <property type="match status" value="1"/>
</dbReference>
<evidence type="ECO:0000313" key="5">
    <source>
        <dbReference type="EMBL" id="PKA48063.1"/>
    </source>
</evidence>
<keyword evidence="6" id="KW-1185">Reference proteome</keyword>
<name>A0A2H9ZXR0_9ASPA</name>
<evidence type="ECO:0000313" key="6">
    <source>
        <dbReference type="Proteomes" id="UP000236161"/>
    </source>
</evidence>
<reference evidence="5 6" key="1">
    <citation type="journal article" date="2017" name="Nature">
        <title>The Apostasia genome and the evolution of orchids.</title>
        <authorList>
            <person name="Zhang G.Q."/>
            <person name="Liu K.W."/>
            <person name="Li Z."/>
            <person name="Lohaus R."/>
            <person name="Hsiao Y.Y."/>
            <person name="Niu S.C."/>
            <person name="Wang J.Y."/>
            <person name="Lin Y.C."/>
            <person name="Xu Q."/>
            <person name="Chen L.J."/>
            <person name="Yoshida K."/>
            <person name="Fujiwara S."/>
            <person name="Wang Z.W."/>
            <person name="Zhang Y.Q."/>
            <person name="Mitsuda N."/>
            <person name="Wang M."/>
            <person name="Liu G.H."/>
            <person name="Pecoraro L."/>
            <person name="Huang H.X."/>
            <person name="Xiao X.J."/>
            <person name="Lin M."/>
            <person name="Wu X.Y."/>
            <person name="Wu W.L."/>
            <person name="Chen Y.Y."/>
            <person name="Chang S.B."/>
            <person name="Sakamoto S."/>
            <person name="Ohme-Takagi M."/>
            <person name="Yagi M."/>
            <person name="Zeng S.J."/>
            <person name="Shen C.Y."/>
            <person name="Yeh C.M."/>
            <person name="Luo Y.B."/>
            <person name="Tsai W.C."/>
            <person name="Van de Peer Y."/>
            <person name="Liu Z.J."/>
        </authorList>
    </citation>
    <scope>NUCLEOTIDE SEQUENCE [LARGE SCALE GENOMIC DNA]</scope>
    <source>
        <strain evidence="6">cv. Shenzhen</strain>
        <tissue evidence="5">Stem</tissue>
    </source>
</reference>
<proteinExistence type="predicted"/>